<organism evidence="14 15">
    <name type="scientific">Ancylostoma ceylanicum</name>
    <dbReference type="NCBI Taxonomy" id="53326"/>
    <lineage>
        <taxon>Eukaryota</taxon>
        <taxon>Metazoa</taxon>
        <taxon>Ecdysozoa</taxon>
        <taxon>Nematoda</taxon>
        <taxon>Chromadorea</taxon>
        <taxon>Rhabditida</taxon>
        <taxon>Rhabditina</taxon>
        <taxon>Rhabditomorpha</taxon>
        <taxon>Strongyloidea</taxon>
        <taxon>Ancylostomatidae</taxon>
        <taxon>Ancylostomatinae</taxon>
        <taxon>Ancylostoma</taxon>
    </lineage>
</organism>
<name>A0A0D6M4T5_9BILA</name>
<comment type="function">
    <text evidence="12">Structural component of the gap junctions.</text>
</comment>
<evidence type="ECO:0000256" key="9">
    <source>
        <dbReference type="ARBA" id="ARBA00023065"/>
    </source>
</evidence>
<keyword evidence="4" id="KW-1003">Cell membrane</keyword>
<evidence type="ECO:0000256" key="3">
    <source>
        <dbReference type="ARBA" id="ARBA00022448"/>
    </source>
</evidence>
<keyword evidence="7" id="KW-0965">Cell junction</keyword>
<evidence type="ECO:0000256" key="12">
    <source>
        <dbReference type="RuleBase" id="RU010713"/>
    </source>
</evidence>
<gene>
    <name evidence="12" type="primary">inx</name>
    <name evidence="14" type="ORF">ANCCEY_02458</name>
</gene>
<keyword evidence="3 12" id="KW-0813">Transport</keyword>
<comment type="subcellular location">
    <subcellularLocation>
        <location evidence="1">Cell junction</location>
        <location evidence="1">Gap junction</location>
    </subcellularLocation>
    <subcellularLocation>
        <location evidence="2 12">Cell membrane</location>
        <topology evidence="2 12">Multi-pass membrane protein</topology>
    </subcellularLocation>
</comment>
<keyword evidence="11 12" id="KW-0407">Ion channel</keyword>
<dbReference type="Pfam" id="PF00876">
    <property type="entry name" value="Innexin"/>
    <property type="match status" value="1"/>
</dbReference>
<evidence type="ECO:0000256" key="13">
    <source>
        <dbReference type="SAM" id="MobiDB-lite"/>
    </source>
</evidence>
<proteinExistence type="inferred from homology"/>
<feature type="compositionally biased region" description="Basic and acidic residues" evidence="13">
    <location>
        <begin position="160"/>
        <end position="170"/>
    </location>
</feature>
<evidence type="ECO:0000256" key="7">
    <source>
        <dbReference type="ARBA" id="ARBA00022949"/>
    </source>
</evidence>
<dbReference type="InterPro" id="IPR000990">
    <property type="entry name" value="Innexin"/>
</dbReference>
<feature type="region of interest" description="Disordered" evidence="13">
    <location>
        <begin position="564"/>
        <end position="584"/>
    </location>
</feature>
<evidence type="ECO:0000256" key="2">
    <source>
        <dbReference type="ARBA" id="ARBA00004651"/>
    </source>
</evidence>
<dbReference type="GO" id="GO:0005921">
    <property type="term" value="C:gap junction"/>
    <property type="evidence" value="ECO:0007669"/>
    <property type="project" value="UniProtKB-SubCell"/>
</dbReference>
<dbReference type="Proteomes" id="UP000054495">
    <property type="component" value="Unassembled WGS sequence"/>
</dbReference>
<comment type="similarity">
    <text evidence="12">Belongs to the pannexin family.</text>
</comment>
<keyword evidence="9 12" id="KW-0406">Ion transport</keyword>
<evidence type="ECO:0000256" key="10">
    <source>
        <dbReference type="ARBA" id="ARBA00023136"/>
    </source>
</evidence>
<evidence type="ECO:0000256" key="4">
    <source>
        <dbReference type="ARBA" id="ARBA00022475"/>
    </source>
</evidence>
<dbReference type="GO" id="GO:0005243">
    <property type="term" value="F:gap junction channel activity"/>
    <property type="evidence" value="ECO:0007669"/>
    <property type="project" value="TreeGrafter"/>
</dbReference>
<accession>A0A0D6M4T5</accession>
<dbReference type="PANTHER" id="PTHR11893:SF24">
    <property type="entry name" value="INNEXIN-19"/>
    <property type="match status" value="1"/>
</dbReference>
<evidence type="ECO:0000313" key="14">
    <source>
        <dbReference type="EMBL" id="EPB78498.1"/>
    </source>
</evidence>
<evidence type="ECO:0000256" key="6">
    <source>
        <dbReference type="ARBA" id="ARBA00022868"/>
    </source>
</evidence>
<sequence>MEPHTLQFGLQGVLTGASLAHCATRMRRTCFGSAQTGALTGHVVLVVYREAKEKQGQRCRLAEGLGVLMSSIREIRQPAVNCFPRSRRMCSALLAFATSLISYSREGEKEAEDETRGVTAVDPVVISGALLTTTAHPQRLRSSSLPLAPMKIGDGGGDDNSGKHEAELQKDRKMPEVRGGVVGAARSDMFFHATLARSFINALSLRGDDDVIDRLNYYYTPIMLSIACLIISAKQSPNGDIPLRSIIARIKCQRLLSGHYVSCLYLLTKLFYTINIVVQFVLLNACLKSDEYLFFGFQRFKIRNLVGLNIQHLINAACDTNAIVDPMDRQKAVDALASCFIDNLDLQSPNGDIPLRSIIARIKCQRLLSGHYVSCLYLLTKLFYTINIVVQFVLLNACLKSDEYLFFGFQVLQDLLAGKPWTESGHFPRVTLCDFEVRYLANLNRFSTLCWLMNSLVPSEKIDYILKFMQIAQSSDRKKQLKFSKGSPVERVYSVIPFAPHLLDRFVLGFLKSDGVFILRMMANHAGDIVVVHVVKALWQEFRERNWREFEEFEEIKDQHFRHHPKGSMATLDPAASRGDHRKPCSNYNERFDEQNWKSEQHKVIIVHFDEEIGEVPAGEQLMLGLAPLL</sequence>
<keyword evidence="15" id="KW-1185">Reference proteome</keyword>
<evidence type="ECO:0000256" key="11">
    <source>
        <dbReference type="ARBA" id="ARBA00023303"/>
    </source>
</evidence>
<keyword evidence="8" id="KW-1133">Transmembrane helix</keyword>
<dbReference type="AlphaFoldDB" id="A0A0D6M4T5"/>
<keyword evidence="6" id="KW-0303">Gap junction</keyword>
<dbReference type="PROSITE" id="PS51013">
    <property type="entry name" value="PANNEXIN"/>
    <property type="match status" value="1"/>
</dbReference>
<dbReference type="PANTHER" id="PTHR11893">
    <property type="entry name" value="INNEXIN"/>
    <property type="match status" value="1"/>
</dbReference>
<feature type="region of interest" description="Disordered" evidence="13">
    <location>
        <begin position="137"/>
        <end position="170"/>
    </location>
</feature>
<dbReference type="PRINTS" id="PR01262">
    <property type="entry name" value="INNEXIN"/>
</dbReference>
<evidence type="ECO:0000256" key="1">
    <source>
        <dbReference type="ARBA" id="ARBA00004610"/>
    </source>
</evidence>
<dbReference type="GO" id="GO:0034220">
    <property type="term" value="P:monoatomic ion transmembrane transport"/>
    <property type="evidence" value="ECO:0007669"/>
    <property type="project" value="UniProtKB-KW"/>
</dbReference>
<protein>
    <recommendedName>
        <fullName evidence="12">Innexin</fullName>
    </recommendedName>
</protein>
<evidence type="ECO:0000256" key="8">
    <source>
        <dbReference type="ARBA" id="ARBA00022989"/>
    </source>
</evidence>
<dbReference type="EMBL" id="KE124811">
    <property type="protein sequence ID" value="EPB78498.1"/>
    <property type="molecule type" value="Genomic_DNA"/>
</dbReference>
<keyword evidence="10" id="KW-0472">Membrane</keyword>
<evidence type="ECO:0000256" key="5">
    <source>
        <dbReference type="ARBA" id="ARBA00022692"/>
    </source>
</evidence>
<keyword evidence="5" id="KW-0812">Transmembrane</keyword>
<dbReference type="GO" id="GO:0005886">
    <property type="term" value="C:plasma membrane"/>
    <property type="evidence" value="ECO:0007669"/>
    <property type="project" value="UniProtKB-SubCell"/>
</dbReference>
<evidence type="ECO:0000313" key="15">
    <source>
        <dbReference type="Proteomes" id="UP000054495"/>
    </source>
</evidence>
<reference evidence="14 15" key="1">
    <citation type="submission" date="2013-05" db="EMBL/GenBank/DDBJ databases">
        <title>Draft genome of the parasitic nematode Anyclostoma ceylanicum.</title>
        <authorList>
            <person name="Mitreva M."/>
        </authorList>
    </citation>
    <scope>NUCLEOTIDE SEQUENCE [LARGE SCALE GENOMIC DNA]</scope>
</reference>